<feature type="coiled-coil region" evidence="1">
    <location>
        <begin position="44"/>
        <end position="71"/>
    </location>
</feature>
<feature type="region of interest" description="Disordered" evidence="2">
    <location>
        <begin position="85"/>
        <end position="127"/>
    </location>
</feature>
<evidence type="ECO:0000313" key="4">
    <source>
        <dbReference type="Proteomes" id="UP000261082"/>
    </source>
</evidence>
<sequence>MLYSIKLGSVKKVEEPVYDIEYAEVEELLPKEQELAKMSSEKTAIETNRAYNEAEKMLAEMSQEELETSDEMQSKMDEIDAAIESSNASNNGNGIKAAEKASNKNKKPVSNSAKENSGKKSANRNTTVSYRLVNRSDLDLPNPVYTCEGSGKVVINIVVDSLGKVVKTSYSESASTTANGCLIDSAIEYAEQARFTTKASKKRQLGTITYNFPGQ</sequence>
<proteinExistence type="predicted"/>
<organism evidence="3 4">
    <name type="scientific">Marixanthomonas ophiurae</name>
    <dbReference type="NCBI Taxonomy" id="387659"/>
    <lineage>
        <taxon>Bacteria</taxon>
        <taxon>Pseudomonadati</taxon>
        <taxon>Bacteroidota</taxon>
        <taxon>Flavobacteriia</taxon>
        <taxon>Flavobacteriales</taxon>
        <taxon>Flavobacteriaceae</taxon>
        <taxon>Marixanthomonas</taxon>
    </lineage>
</organism>
<dbReference type="AlphaFoldDB" id="A0A3E1QB80"/>
<protein>
    <submittedName>
        <fullName evidence="3">Energy transducer TonB</fullName>
    </submittedName>
</protein>
<name>A0A3E1QB80_9FLAO</name>
<reference evidence="3 4" key="1">
    <citation type="journal article" date="2007" name="Int. J. Syst. Evol. Microbiol.">
        <title>Marixanthomonas ophiurae gen. nov., sp. nov., a marine bacterium of the family Flavobacteriaceae isolated from a deep-sea brittle star.</title>
        <authorList>
            <person name="Romanenko L.A."/>
            <person name="Uchino M."/>
            <person name="Frolova G.M."/>
            <person name="Mikhailov V.V."/>
        </authorList>
    </citation>
    <scope>NUCLEOTIDE SEQUENCE [LARGE SCALE GENOMIC DNA]</scope>
    <source>
        <strain evidence="3 4">KMM 3046</strain>
    </source>
</reference>
<comment type="caution">
    <text evidence="3">The sequence shown here is derived from an EMBL/GenBank/DDBJ whole genome shotgun (WGS) entry which is preliminary data.</text>
</comment>
<gene>
    <name evidence="3" type="ORF">DZ858_04750</name>
</gene>
<feature type="compositionally biased region" description="Polar residues" evidence="2">
    <location>
        <begin position="108"/>
        <end position="127"/>
    </location>
</feature>
<accession>A0A3E1QB80</accession>
<evidence type="ECO:0000256" key="1">
    <source>
        <dbReference type="SAM" id="Coils"/>
    </source>
</evidence>
<evidence type="ECO:0000256" key="2">
    <source>
        <dbReference type="SAM" id="MobiDB-lite"/>
    </source>
</evidence>
<keyword evidence="4" id="KW-1185">Reference proteome</keyword>
<dbReference type="Proteomes" id="UP000261082">
    <property type="component" value="Unassembled WGS sequence"/>
</dbReference>
<evidence type="ECO:0000313" key="3">
    <source>
        <dbReference type="EMBL" id="RFN59381.1"/>
    </source>
</evidence>
<dbReference type="EMBL" id="QVID01000001">
    <property type="protein sequence ID" value="RFN59381.1"/>
    <property type="molecule type" value="Genomic_DNA"/>
</dbReference>
<keyword evidence="1" id="KW-0175">Coiled coil</keyword>